<comment type="pathway">
    <text evidence="1">Cell wall biogenesis; peptidoglycan biosynthesis.</text>
</comment>
<evidence type="ECO:0000256" key="6">
    <source>
        <dbReference type="ARBA" id="ARBA00023268"/>
    </source>
</evidence>
<name>A0AA96GL14_9BACT</name>
<dbReference type="GO" id="GO:0008955">
    <property type="term" value="F:peptidoglycan glycosyltransferase activity"/>
    <property type="evidence" value="ECO:0007669"/>
    <property type="project" value="UniProtKB-EC"/>
</dbReference>
<dbReference type="RefSeq" id="WP_312748697.1">
    <property type="nucleotide sequence ID" value="NZ_CP116968.1"/>
</dbReference>
<gene>
    <name evidence="10" type="ORF">PQG83_09155</name>
</gene>
<evidence type="ECO:0000256" key="1">
    <source>
        <dbReference type="ARBA" id="ARBA00004752"/>
    </source>
</evidence>
<reference evidence="10 11" key="1">
    <citation type="submission" date="2023-01" db="EMBL/GenBank/DDBJ databases">
        <title>Cultivation and genomic characterization of new, ubiquitous marine nitrite-oxidizing bacteria from the Nitrospirales.</title>
        <authorList>
            <person name="Mueller A.J."/>
            <person name="Daebeler A."/>
            <person name="Herbold C.W."/>
            <person name="Kirkegaard R.H."/>
            <person name="Daims H."/>
        </authorList>
    </citation>
    <scope>NUCLEOTIDE SEQUENCE [LARGE SCALE GENOMIC DNA]</scope>
    <source>
        <strain evidence="10 11">DK</strain>
    </source>
</reference>
<dbReference type="InterPro" id="IPR036950">
    <property type="entry name" value="PBP_transglycosylase"/>
</dbReference>
<dbReference type="GO" id="GO:0004180">
    <property type="term" value="F:carboxypeptidase activity"/>
    <property type="evidence" value="ECO:0007669"/>
    <property type="project" value="UniProtKB-KW"/>
</dbReference>
<evidence type="ECO:0000313" key="11">
    <source>
        <dbReference type="Proteomes" id="UP001302494"/>
    </source>
</evidence>
<dbReference type="GO" id="GO:0030288">
    <property type="term" value="C:outer membrane-bounded periplasmic space"/>
    <property type="evidence" value="ECO:0007669"/>
    <property type="project" value="TreeGrafter"/>
</dbReference>
<dbReference type="Gene3D" id="3.40.710.10">
    <property type="entry name" value="DD-peptidase/beta-lactamase superfamily"/>
    <property type="match status" value="1"/>
</dbReference>
<keyword evidence="11" id="KW-1185">Reference proteome</keyword>
<dbReference type="PANTHER" id="PTHR32282">
    <property type="entry name" value="BINDING PROTEIN TRANSPEPTIDASE, PUTATIVE-RELATED"/>
    <property type="match status" value="1"/>
</dbReference>
<evidence type="ECO:0000256" key="5">
    <source>
        <dbReference type="ARBA" id="ARBA00022679"/>
    </source>
</evidence>
<dbReference type="Pfam" id="PF00912">
    <property type="entry name" value="Transgly"/>
    <property type="match status" value="1"/>
</dbReference>
<dbReference type="InterPro" id="IPR001264">
    <property type="entry name" value="Glyco_trans_51"/>
</dbReference>
<keyword evidence="2" id="KW-0121">Carboxypeptidase</keyword>
<evidence type="ECO:0000256" key="3">
    <source>
        <dbReference type="ARBA" id="ARBA00022670"/>
    </source>
</evidence>
<dbReference type="EMBL" id="CP116968">
    <property type="protein sequence ID" value="WNM63906.1"/>
    <property type="molecule type" value="Genomic_DNA"/>
</dbReference>
<dbReference type="Proteomes" id="UP001302494">
    <property type="component" value="Chromosome"/>
</dbReference>
<dbReference type="Gene3D" id="1.10.3810.10">
    <property type="entry name" value="Biosynthetic peptidoglycan transglycosylase-like"/>
    <property type="match status" value="1"/>
</dbReference>
<dbReference type="SUPFAM" id="SSF56601">
    <property type="entry name" value="beta-lactamase/transpeptidase-like"/>
    <property type="match status" value="2"/>
</dbReference>
<keyword evidence="5" id="KW-0808">Transferase</keyword>
<dbReference type="GO" id="GO:0006508">
    <property type="term" value="P:proteolysis"/>
    <property type="evidence" value="ECO:0007669"/>
    <property type="project" value="UniProtKB-KW"/>
</dbReference>
<sequence length="1066" mass="119213">MSMLFYTQTGPFHKPATFLASLLQSRKALTFPPADPWLGADTTPGNSQQIEKWRNLGRLLQSFRPPYKTTHIVFLATLTFLGWAILELNTSWLQSHLFHAISAQLTSEVKPGPSPLTVFPSSGPLDERRGYTRLPAILSKLPKKGFVIQAQAHPSTELTTISNLGIPPIYRVKAQGGLHIVDSHGQDLFLHIDPKRVFPNFEAIPPLLVQTLLFIENRELLDPCCPYANPAVEWDRLGQAFLTQGIRLVKNDQNVPGGSTLATQLEKFRHSPGGQTSSLLEKAKQVTAASLRIYHDDIRTQEAQKHLVLDYMNSFPLGAYPGAGEIHGFGDGLSAWFHMDLNRFDQILADAEAASLEKMALAAATYKKGVSLLLALRRPSYYLTHIDALNEKTNTYLRLLTHAGIISPALRDLALIYPLVFAPASSTNSSITSFQDQKAPNFIRANLQNLLGLPSLYALDHLDATVETTLDRDLQFRATTLLQQLADPTFVTDSQLSQPHLLAQGNPADIIYSLTLYERTPHGNLLRVQTDTLNQPLDMNQGSKMDLGSTAKLRTLVTYLEAIERLHHAYAGQSPQKLVELNQQSLDPLSRWALTYLQTSSDQSLSGILKAALDRQYSASPSERFWTGGGLHTFANFNKADNGKLFTVREAFHHSVNLVFIRLMRDLVQYHTLAIPGSTAMVLKDPLNPIRRQYLQKFAQQEGRIFLYRFYDKYKGLSPEEAWQLVLSQTRLTPLRLAVLLRSIEPEKDVRAFTTSLRQTFPTIKLSPEQADRLFTQTDPRMLSLADRGYVARIHPLELWTVAFLRQHPDSGKSELANASEQELLEVYAWLFKTHRKAAQDSRIRLILEQEAFMEIHKAWKRVGYPFATLVPSLATAIGSSADRPAALTELMGILVNEGRKIPTVTIRQLHFAEGTPFETLVAPQEPDQEQILNPLVAQILRQELIEVVEHGTAIGAKGALSPIEGMTISIGGKTGTGDHRQKVYERGYRLIESRPIARTATFVFLIDNRFFGTITAQVSGPHSGDFSFTSSLPVRIFRLFAPHLHAYVMPHALEAEVSQPFQPRS</sequence>
<evidence type="ECO:0000256" key="8">
    <source>
        <dbReference type="ARBA" id="ARBA00049902"/>
    </source>
</evidence>
<accession>A0AA96GL14</accession>
<dbReference type="InterPro" id="IPR012338">
    <property type="entry name" value="Beta-lactam/transpept-like"/>
</dbReference>
<organism evidence="10 11">
    <name type="scientific">Candidatus Nitrospira neomarina</name>
    <dbReference type="NCBI Taxonomy" id="3020899"/>
    <lineage>
        <taxon>Bacteria</taxon>
        <taxon>Pseudomonadati</taxon>
        <taxon>Nitrospirota</taxon>
        <taxon>Nitrospiria</taxon>
        <taxon>Nitrospirales</taxon>
        <taxon>Nitrospiraceae</taxon>
        <taxon>Nitrospira</taxon>
    </lineage>
</organism>
<evidence type="ECO:0000259" key="9">
    <source>
        <dbReference type="Pfam" id="PF00912"/>
    </source>
</evidence>
<dbReference type="InterPro" id="IPR050396">
    <property type="entry name" value="Glycosyltr_51/Transpeptidase"/>
</dbReference>
<feature type="domain" description="Glycosyl transferase family 51" evidence="9">
    <location>
        <begin position="194"/>
        <end position="371"/>
    </location>
</feature>
<dbReference type="AlphaFoldDB" id="A0AA96GL14"/>
<keyword evidence="6" id="KW-0511">Multifunctional enzyme</keyword>
<keyword evidence="3" id="KW-0645">Protease</keyword>
<evidence type="ECO:0000256" key="2">
    <source>
        <dbReference type="ARBA" id="ARBA00022645"/>
    </source>
</evidence>
<proteinExistence type="predicted"/>
<dbReference type="EC" id="2.4.99.28" evidence="7"/>
<protein>
    <recommendedName>
        <fullName evidence="7">peptidoglycan glycosyltransferase</fullName>
        <ecNumber evidence="7">2.4.99.28</ecNumber>
    </recommendedName>
</protein>
<keyword evidence="3" id="KW-0378">Hydrolase</keyword>
<evidence type="ECO:0000256" key="7">
    <source>
        <dbReference type="ARBA" id="ARBA00044770"/>
    </source>
</evidence>
<comment type="catalytic activity">
    <reaction evidence="8">
        <text>[GlcNAc-(1-&gt;4)-Mur2Ac(oyl-L-Ala-gamma-D-Glu-L-Lys-D-Ala-D-Ala)](n)-di-trans,octa-cis-undecaprenyl diphosphate + beta-D-GlcNAc-(1-&gt;4)-Mur2Ac(oyl-L-Ala-gamma-D-Glu-L-Lys-D-Ala-D-Ala)-di-trans,octa-cis-undecaprenyl diphosphate = [GlcNAc-(1-&gt;4)-Mur2Ac(oyl-L-Ala-gamma-D-Glu-L-Lys-D-Ala-D-Ala)](n+1)-di-trans,octa-cis-undecaprenyl diphosphate + di-trans,octa-cis-undecaprenyl diphosphate + H(+)</text>
        <dbReference type="Rhea" id="RHEA:23708"/>
        <dbReference type="Rhea" id="RHEA-COMP:9602"/>
        <dbReference type="Rhea" id="RHEA-COMP:9603"/>
        <dbReference type="ChEBI" id="CHEBI:15378"/>
        <dbReference type="ChEBI" id="CHEBI:58405"/>
        <dbReference type="ChEBI" id="CHEBI:60033"/>
        <dbReference type="ChEBI" id="CHEBI:78435"/>
        <dbReference type="EC" id="2.4.99.28"/>
    </reaction>
</comment>
<dbReference type="SUPFAM" id="SSF53955">
    <property type="entry name" value="Lysozyme-like"/>
    <property type="match status" value="1"/>
</dbReference>
<dbReference type="PANTHER" id="PTHR32282:SF24">
    <property type="entry name" value="GLYCOSYL TRANSFERASE FAMILY 51 DOMAIN-CONTAINING PROTEIN"/>
    <property type="match status" value="1"/>
</dbReference>
<evidence type="ECO:0000313" key="10">
    <source>
        <dbReference type="EMBL" id="WNM63906.1"/>
    </source>
</evidence>
<dbReference type="GO" id="GO:0009252">
    <property type="term" value="P:peptidoglycan biosynthetic process"/>
    <property type="evidence" value="ECO:0007669"/>
    <property type="project" value="TreeGrafter"/>
</dbReference>
<dbReference type="KEGG" id="nneo:PQG83_09155"/>
<keyword evidence="4" id="KW-0328">Glycosyltransferase</keyword>
<evidence type="ECO:0000256" key="4">
    <source>
        <dbReference type="ARBA" id="ARBA00022676"/>
    </source>
</evidence>
<dbReference type="InterPro" id="IPR023346">
    <property type="entry name" value="Lysozyme-like_dom_sf"/>
</dbReference>